<keyword evidence="2" id="KW-0548">Nucleotidyltransferase</keyword>
<evidence type="ECO:0000256" key="4">
    <source>
        <dbReference type="ARBA" id="ARBA00022759"/>
    </source>
</evidence>
<protein>
    <submittedName>
        <fullName evidence="8">Reverse transcriptase domain-containing protein</fullName>
    </submittedName>
</protein>
<dbReference type="PANTHER" id="PTHR37984">
    <property type="entry name" value="PROTEIN CBG26694"/>
    <property type="match status" value="1"/>
</dbReference>
<dbReference type="Pfam" id="PF17917">
    <property type="entry name" value="RT_RNaseH"/>
    <property type="match status" value="1"/>
</dbReference>
<accession>A0ABQ4WVF8</accession>
<proteinExistence type="predicted"/>
<dbReference type="Gene3D" id="3.10.10.10">
    <property type="entry name" value="HIV Type 1 Reverse Transcriptase, subunit A, domain 1"/>
    <property type="match status" value="1"/>
</dbReference>
<dbReference type="InterPro" id="IPR041373">
    <property type="entry name" value="RT_RNaseH"/>
</dbReference>
<evidence type="ECO:0000313" key="9">
    <source>
        <dbReference type="Proteomes" id="UP001151760"/>
    </source>
</evidence>
<keyword evidence="3" id="KW-0540">Nuclease</keyword>
<dbReference type="EMBL" id="BQNB010008968">
    <property type="protein sequence ID" value="GJS56893.1"/>
    <property type="molecule type" value="Genomic_DNA"/>
</dbReference>
<reference evidence="8" key="2">
    <citation type="submission" date="2022-01" db="EMBL/GenBank/DDBJ databases">
        <authorList>
            <person name="Yamashiro T."/>
            <person name="Shiraishi A."/>
            <person name="Satake H."/>
            <person name="Nakayama K."/>
        </authorList>
    </citation>
    <scope>NUCLEOTIDE SEQUENCE</scope>
</reference>
<dbReference type="Proteomes" id="UP001151760">
    <property type="component" value="Unassembled WGS sequence"/>
</dbReference>
<evidence type="ECO:0000259" key="7">
    <source>
        <dbReference type="Pfam" id="PF17917"/>
    </source>
</evidence>
<keyword evidence="6 8" id="KW-0695">RNA-directed DNA polymerase</keyword>
<dbReference type="InterPro" id="IPR043502">
    <property type="entry name" value="DNA/RNA_pol_sf"/>
</dbReference>
<reference evidence="8" key="1">
    <citation type="journal article" date="2022" name="Int. J. Mol. Sci.">
        <title>Draft Genome of Tanacetum Coccineum: Genomic Comparison of Closely Related Tanacetum-Family Plants.</title>
        <authorList>
            <person name="Yamashiro T."/>
            <person name="Shiraishi A."/>
            <person name="Nakayama K."/>
            <person name="Satake H."/>
        </authorList>
    </citation>
    <scope>NUCLEOTIDE SEQUENCE</scope>
</reference>
<dbReference type="InterPro" id="IPR050951">
    <property type="entry name" value="Retrovirus_Pol_polyprotein"/>
</dbReference>
<keyword evidence="9" id="KW-1185">Reference proteome</keyword>
<evidence type="ECO:0000313" key="8">
    <source>
        <dbReference type="EMBL" id="GJS56893.1"/>
    </source>
</evidence>
<evidence type="ECO:0000256" key="3">
    <source>
        <dbReference type="ARBA" id="ARBA00022722"/>
    </source>
</evidence>
<keyword evidence="1" id="KW-0808">Transferase</keyword>
<dbReference type="SUPFAM" id="SSF56672">
    <property type="entry name" value="DNA/RNA polymerases"/>
    <property type="match status" value="2"/>
</dbReference>
<dbReference type="GO" id="GO:0003964">
    <property type="term" value="F:RNA-directed DNA polymerase activity"/>
    <property type="evidence" value="ECO:0007669"/>
    <property type="project" value="UniProtKB-KW"/>
</dbReference>
<keyword evidence="5" id="KW-0378">Hydrolase</keyword>
<evidence type="ECO:0000256" key="6">
    <source>
        <dbReference type="ARBA" id="ARBA00022918"/>
    </source>
</evidence>
<evidence type="ECO:0000256" key="2">
    <source>
        <dbReference type="ARBA" id="ARBA00022695"/>
    </source>
</evidence>
<name>A0ABQ4WVF8_9ASTR</name>
<comment type="caution">
    <text evidence="8">The sequence shown here is derived from an EMBL/GenBank/DDBJ whole genome shotgun (WGS) entry which is preliminary data.</text>
</comment>
<dbReference type="PANTHER" id="PTHR37984:SF5">
    <property type="entry name" value="PROTEIN NYNRIN-LIKE"/>
    <property type="match status" value="1"/>
</dbReference>
<dbReference type="CDD" id="cd09274">
    <property type="entry name" value="RNase_HI_RT_Ty3"/>
    <property type="match status" value="1"/>
</dbReference>
<evidence type="ECO:0000256" key="1">
    <source>
        <dbReference type="ARBA" id="ARBA00022679"/>
    </source>
</evidence>
<sequence>MLVAKSPYRLAPSEMQELANQLKELQDKCFIQPSHSPWGAPVLFVKKKDVKGRTRSPPEDNLRVAREREDRGKVIAYASRQLKVHEKNYTTHDLELGVVVFAFKIWRHYLYGTKSVIYTDHRSLQHIFDQKELNMRQRQIDQVCSFPTYSRRLQDGKLARIYINEVAEVGKSQLICLEIVQEKIEKIIQIKERLKTARDRQKSYADNRPKPLKFNVGNQVLLKISPWKGVLSSIHDTFHMYPKKFLEDANLHVPLEEIKINDILHFIEEPIEIMDREVKKLKPVSNKKGVSTNGKNKQVEVSRQEVSNSNLFDALNSIRNDDDLDRIDKLERQILDGKIMFEDDDGNPVVPTCIVDSESGV</sequence>
<evidence type="ECO:0000256" key="5">
    <source>
        <dbReference type="ARBA" id="ARBA00022801"/>
    </source>
</evidence>
<organism evidence="8 9">
    <name type="scientific">Tanacetum coccineum</name>
    <dbReference type="NCBI Taxonomy" id="301880"/>
    <lineage>
        <taxon>Eukaryota</taxon>
        <taxon>Viridiplantae</taxon>
        <taxon>Streptophyta</taxon>
        <taxon>Embryophyta</taxon>
        <taxon>Tracheophyta</taxon>
        <taxon>Spermatophyta</taxon>
        <taxon>Magnoliopsida</taxon>
        <taxon>eudicotyledons</taxon>
        <taxon>Gunneridae</taxon>
        <taxon>Pentapetalae</taxon>
        <taxon>asterids</taxon>
        <taxon>campanulids</taxon>
        <taxon>Asterales</taxon>
        <taxon>Asteraceae</taxon>
        <taxon>Asteroideae</taxon>
        <taxon>Anthemideae</taxon>
        <taxon>Anthemidinae</taxon>
        <taxon>Tanacetum</taxon>
    </lineage>
</organism>
<keyword evidence="4" id="KW-0255">Endonuclease</keyword>
<gene>
    <name evidence="8" type="ORF">Tco_0651677</name>
</gene>
<feature type="domain" description="Reverse transcriptase RNase H-like" evidence="7">
    <location>
        <begin position="67"/>
        <end position="138"/>
    </location>
</feature>